<feature type="compositionally biased region" description="Low complexity" evidence="3">
    <location>
        <begin position="29"/>
        <end position="39"/>
    </location>
</feature>
<reference evidence="4" key="1">
    <citation type="submission" date="2024-02" db="EMBL/GenBank/DDBJ databases">
        <authorList>
            <consortium name="ELIXIR-Norway"/>
            <consortium name="Elixir Norway"/>
        </authorList>
    </citation>
    <scope>NUCLEOTIDE SEQUENCE</scope>
</reference>
<evidence type="ECO:0000256" key="2">
    <source>
        <dbReference type="ARBA" id="ARBA00023163"/>
    </source>
</evidence>
<gene>
    <name evidence="4" type="ORF">CSSPTR1EN2_LOCUS3866</name>
</gene>
<protein>
    <recommendedName>
        <fullName evidence="6">DELLA protein</fullName>
    </recommendedName>
</protein>
<dbReference type="Pfam" id="PF03514">
    <property type="entry name" value="GRAS"/>
    <property type="match status" value="1"/>
</dbReference>
<evidence type="ECO:0000313" key="5">
    <source>
        <dbReference type="Proteomes" id="UP001497512"/>
    </source>
</evidence>
<keyword evidence="2" id="KW-0804">Transcription</keyword>
<proteinExistence type="predicted"/>
<accession>A0ABP0TI42</accession>
<dbReference type="Proteomes" id="UP001497512">
    <property type="component" value="Chromosome 11"/>
</dbReference>
<dbReference type="PROSITE" id="PS50985">
    <property type="entry name" value="GRAS"/>
    <property type="match status" value="1"/>
</dbReference>
<evidence type="ECO:0000256" key="1">
    <source>
        <dbReference type="ARBA" id="ARBA00023015"/>
    </source>
</evidence>
<dbReference type="EMBL" id="OZ019903">
    <property type="protein sequence ID" value="CAK9197221.1"/>
    <property type="molecule type" value="Genomic_DNA"/>
</dbReference>
<dbReference type="PANTHER" id="PTHR31636">
    <property type="entry name" value="OSJNBA0084A10.13 PROTEIN-RELATED"/>
    <property type="match status" value="1"/>
</dbReference>
<sequence length="581" mass="63431">MMEWDKSSPEVERERVAQICSMKDFSLASSSSSSSSSSSGVPPRNSKEEKRADQLANVAQRLQEQLETTTVLSSTAAQEEAAAAGIPAHLSSSSDAAAAMACSSSDLSGWIEGMIEELTASNGQHSSRSPLVTTDSPHLDRFTGQQLPCMTSLPESSNSWMLHHVPSTTSYSSKTMLPPPPSAPMERISGRVQQKVVNSNAALKEQEDSGVQLVHSLLACAEAVQHGDLVRAEETVCHIQLLASPPGPMGKVAAHFIEALTLRIYSGTSLVRNVTNYESDNSLTELLHFHYYETCPYLKFAHLTANQAILEAFEGEKQVHVIDFNLMHGLQWPALIQALALRPGGPPALLRLTGIGPPHASGNEIGMKLAQLAESVNIEFEFRGVVALKLDEVKPWMLQVSPGEAVAVNSVLQLHRLLYSDGPHVPAAIDDVLQSVLGLKPKIVTIVEHEANHNAPGFLSRFTEALHYYSTMFDSLEACNLPPQSSQQLLVEMYLGREICNIVACEGVARVERHENLEQWRRRMVKAGFQPLQLGFNALKQAKSLLTLFSGDGYRVEENNGCLTLGWHTRPLIASSAWQYA</sequence>
<organism evidence="4 5">
    <name type="scientific">Sphagnum troendelagicum</name>
    <dbReference type="NCBI Taxonomy" id="128251"/>
    <lineage>
        <taxon>Eukaryota</taxon>
        <taxon>Viridiplantae</taxon>
        <taxon>Streptophyta</taxon>
        <taxon>Embryophyta</taxon>
        <taxon>Bryophyta</taxon>
        <taxon>Sphagnophytina</taxon>
        <taxon>Sphagnopsida</taxon>
        <taxon>Sphagnales</taxon>
        <taxon>Sphagnaceae</taxon>
        <taxon>Sphagnum</taxon>
    </lineage>
</organism>
<keyword evidence="5" id="KW-1185">Reference proteome</keyword>
<keyword evidence="1" id="KW-0805">Transcription regulation</keyword>
<evidence type="ECO:0008006" key="6">
    <source>
        <dbReference type="Google" id="ProtNLM"/>
    </source>
</evidence>
<evidence type="ECO:0000256" key="3">
    <source>
        <dbReference type="SAM" id="MobiDB-lite"/>
    </source>
</evidence>
<dbReference type="InterPro" id="IPR005202">
    <property type="entry name" value="TF_GRAS"/>
</dbReference>
<name>A0ABP0TI42_9BRYO</name>
<feature type="region of interest" description="Disordered" evidence="3">
    <location>
        <begin position="26"/>
        <end position="54"/>
    </location>
</feature>
<evidence type="ECO:0000313" key="4">
    <source>
        <dbReference type="EMBL" id="CAK9197221.1"/>
    </source>
</evidence>